<evidence type="ECO:0000256" key="4">
    <source>
        <dbReference type="PROSITE-ProRule" id="PRU00782"/>
    </source>
</evidence>
<keyword evidence="1" id="KW-0547">Nucleotide-binding</keyword>
<dbReference type="GO" id="GO:0003779">
    <property type="term" value="F:actin binding"/>
    <property type="evidence" value="ECO:0007669"/>
    <property type="project" value="UniProtKB-KW"/>
</dbReference>
<name>A0A1U8Q4K6_NELNU</name>
<dbReference type="GO" id="GO:0003774">
    <property type="term" value="F:cytoskeletal motor activity"/>
    <property type="evidence" value="ECO:0007669"/>
    <property type="project" value="InterPro"/>
</dbReference>
<dbReference type="KEGG" id="nnu:104599802"/>
<dbReference type="InParanoid" id="A0A1U8Q4K6"/>
<accession>A0A1U8Q4K6</accession>
<comment type="similarity">
    <text evidence="4">Belongs to the TRAFAC class myosin-kinesin ATPase superfamily. Myosin family.</text>
</comment>
<evidence type="ECO:0000256" key="1">
    <source>
        <dbReference type="ARBA" id="ARBA00022741"/>
    </source>
</evidence>
<evidence type="ECO:0000313" key="6">
    <source>
        <dbReference type="Proteomes" id="UP000189703"/>
    </source>
</evidence>
<dbReference type="InterPro" id="IPR001609">
    <property type="entry name" value="Myosin_head_motor_dom-like"/>
</dbReference>
<dbReference type="GO" id="GO:0005524">
    <property type="term" value="F:ATP binding"/>
    <property type="evidence" value="ECO:0007669"/>
    <property type="project" value="UniProtKB-KW"/>
</dbReference>
<keyword evidence="4" id="KW-0505">Motor protein</keyword>
<organism evidence="6 7">
    <name type="scientific">Nelumbo nucifera</name>
    <name type="common">Sacred lotus</name>
    <dbReference type="NCBI Taxonomy" id="4432"/>
    <lineage>
        <taxon>Eukaryota</taxon>
        <taxon>Viridiplantae</taxon>
        <taxon>Streptophyta</taxon>
        <taxon>Embryophyta</taxon>
        <taxon>Tracheophyta</taxon>
        <taxon>Spermatophyta</taxon>
        <taxon>Magnoliopsida</taxon>
        <taxon>Proteales</taxon>
        <taxon>Nelumbonaceae</taxon>
        <taxon>Nelumbo</taxon>
    </lineage>
</organism>
<dbReference type="eggNOG" id="KOG0160">
    <property type="taxonomic scope" value="Eukaryota"/>
</dbReference>
<dbReference type="GeneID" id="104599802"/>
<gene>
    <name evidence="7" type="primary">LOC104599802</name>
</gene>
<keyword evidence="2" id="KW-0067">ATP-binding</keyword>
<keyword evidence="4" id="KW-0518">Myosin</keyword>
<dbReference type="AlphaFoldDB" id="A0A1U8Q4K6"/>
<dbReference type="OMA" id="PFKESAN"/>
<protein>
    <submittedName>
        <fullName evidence="7">Myosin-17-like</fullName>
    </submittedName>
</protein>
<dbReference type="STRING" id="4432.A0A1U8Q4K6"/>
<dbReference type="Pfam" id="PF00063">
    <property type="entry name" value="Myosin_head"/>
    <property type="match status" value="1"/>
</dbReference>
<keyword evidence="6" id="KW-1185">Reference proteome</keyword>
<sequence length="159" mass="17897">MDIVGINKQEQEVIFRVVAAILHLGNIDFAKGKEIDSSIVKDEKSRFHLKMTAKLLKCNAQNLEDALIKRVLVIPKEVITITLDLVAAVGSRDALAKIIYSRLFDWIVEKINISIGQDPNSKSLIGVLDIYGFERFKCNSMSLKWNKKNTPRRKSIGAT</sequence>
<keyword evidence="3 4" id="KW-0009">Actin-binding</keyword>
<dbReference type="Gene3D" id="1.20.120.720">
    <property type="entry name" value="Myosin VI head, motor domain, U50 subdomain"/>
    <property type="match status" value="1"/>
</dbReference>
<dbReference type="GO" id="GO:0016459">
    <property type="term" value="C:myosin complex"/>
    <property type="evidence" value="ECO:0007669"/>
    <property type="project" value="UniProtKB-KW"/>
</dbReference>
<reference evidence="7" key="1">
    <citation type="submission" date="2025-08" db="UniProtKB">
        <authorList>
            <consortium name="RefSeq"/>
        </authorList>
    </citation>
    <scope>IDENTIFICATION</scope>
</reference>
<feature type="domain" description="Myosin motor" evidence="5">
    <location>
        <begin position="1"/>
        <end position="159"/>
    </location>
</feature>
<dbReference type="FunFam" id="1.20.120.720:FF:000011">
    <property type="entry name" value="Myosin 2"/>
    <property type="match status" value="1"/>
</dbReference>
<evidence type="ECO:0000313" key="7">
    <source>
        <dbReference type="RefSeq" id="XP_019053743.1"/>
    </source>
</evidence>
<dbReference type="Proteomes" id="UP000189703">
    <property type="component" value="Unplaced"/>
</dbReference>
<dbReference type="PROSITE" id="PS51456">
    <property type="entry name" value="MYOSIN_MOTOR"/>
    <property type="match status" value="1"/>
</dbReference>
<evidence type="ECO:0000259" key="5">
    <source>
        <dbReference type="PROSITE" id="PS51456"/>
    </source>
</evidence>
<dbReference type="OrthoDB" id="1303476at2759"/>
<proteinExistence type="inferred from homology"/>
<comment type="caution">
    <text evidence="4">Lacks conserved residue(s) required for the propagation of feature annotation.</text>
</comment>
<evidence type="ECO:0000256" key="2">
    <source>
        <dbReference type="ARBA" id="ARBA00022840"/>
    </source>
</evidence>
<evidence type="ECO:0000256" key="3">
    <source>
        <dbReference type="ARBA" id="ARBA00023203"/>
    </source>
</evidence>
<dbReference type="PANTHER" id="PTHR13140:SF772">
    <property type="entry name" value="MYOSIN-17"/>
    <property type="match status" value="1"/>
</dbReference>
<dbReference type="RefSeq" id="XP_019053743.1">
    <property type="nucleotide sequence ID" value="XM_019198198.1"/>
</dbReference>
<dbReference type="InterPro" id="IPR027417">
    <property type="entry name" value="P-loop_NTPase"/>
</dbReference>
<dbReference type="PANTHER" id="PTHR13140">
    <property type="entry name" value="MYOSIN"/>
    <property type="match status" value="1"/>
</dbReference>
<dbReference type="SUPFAM" id="SSF52540">
    <property type="entry name" value="P-loop containing nucleoside triphosphate hydrolases"/>
    <property type="match status" value="1"/>
</dbReference>